<dbReference type="RefSeq" id="WP_007079088.1">
    <property type="nucleotide sequence ID" value="NZ_CM001024.1"/>
</dbReference>
<dbReference type="STRING" id="585531.HMPREF0063_10206"/>
<reference evidence="2" key="1">
    <citation type="submission" date="2010-08" db="EMBL/GenBank/DDBJ databases">
        <authorList>
            <person name="Muzny D."/>
            <person name="Qin X."/>
            <person name="Buhay C."/>
            <person name="Dugan-Rocha S."/>
            <person name="Ding Y."/>
            <person name="Chen G."/>
            <person name="Hawes A."/>
            <person name="Holder M."/>
            <person name="Jhangiani S."/>
            <person name="Johnson A."/>
            <person name="Khan Z."/>
            <person name="Li Z."/>
            <person name="Liu W."/>
            <person name="Liu X."/>
            <person name="Perez L."/>
            <person name="Shen H."/>
            <person name="Wang Q."/>
            <person name="Watt J."/>
            <person name="Xi L."/>
            <person name="Xin Y."/>
            <person name="Zhou J."/>
            <person name="Deng J."/>
            <person name="Jiang H."/>
            <person name="Liu Y."/>
            <person name="Qu J."/>
            <person name="Song X.-Z."/>
            <person name="Zhang L."/>
            <person name="Villasana D."/>
            <person name="Johnson A."/>
            <person name="Liu J."/>
            <person name="Liyanage D."/>
            <person name="Lorensuhewa L."/>
            <person name="Robinson T."/>
            <person name="Song A."/>
            <person name="Song B.-B."/>
            <person name="Dinh H."/>
            <person name="Thornton R."/>
            <person name="Coyle M."/>
            <person name="Francisco L."/>
            <person name="Jackson L."/>
            <person name="Javaid M."/>
            <person name="Korchina V."/>
            <person name="Kovar C."/>
            <person name="Mata R."/>
            <person name="Mathew T."/>
            <person name="Ngo R."/>
            <person name="Nguyen L."/>
            <person name="Nguyen N."/>
            <person name="Okwuonu G."/>
            <person name="Ongeri F."/>
            <person name="Pham C."/>
            <person name="Simmons D."/>
            <person name="Wilczek-Boney K."/>
            <person name="Hale W."/>
            <person name="Jakkamsetti A."/>
            <person name="Pham P."/>
            <person name="Ruth R."/>
            <person name="San Lucas F."/>
            <person name="Warren J."/>
            <person name="Zhang J."/>
            <person name="Zhao Z."/>
            <person name="Zhou C."/>
            <person name="Zhu D."/>
            <person name="Lee S."/>
            <person name="Bess C."/>
            <person name="Blankenburg K."/>
            <person name="Forbes L."/>
            <person name="Fu Q."/>
            <person name="Gubbala S."/>
            <person name="Hirani K."/>
            <person name="Jayaseelan J.C."/>
            <person name="Lara F."/>
            <person name="Munidasa M."/>
            <person name="Palculict T."/>
            <person name="Patil S."/>
            <person name="Pu L.-L."/>
            <person name="Saada N."/>
            <person name="Tang L."/>
            <person name="Weissenberger G."/>
            <person name="Zhu Y."/>
            <person name="Hemphill L."/>
            <person name="Shang Y."/>
            <person name="Youmans B."/>
            <person name="Ayvaz T."/>
            <person name="Ross M."/>
            <person name="Santibanez J."/>
            <person name="Aqrawi P."/>
            <person name="Gross S."/>
            <person name="Joshi V."/>
            <person name="Fowler G."/>
            <person name="Nazareth L."/>
            <person name="Reid J."/>
            <person name="Worley K."/>
            <person name="Petrosino J."/>
            <person name="Highlander S."/>
            <person name="Gibbs R."/>
        </authorList>
    </citation>
    <scope>NUCLEOTIDE SEQUENCE [LARGE SCALE GENOMIC DNA]</scope>
    <source>
        <strain evidence="2">DSM 15272</strain>
    </source>
</reference>
<evidence type="ECO:0000313" key="2">
    <source>
        <dbReference type="EMBL" id="EFQ84354.1"/>
    </source>
</evidence>
<dbReference type="Proteomes" id="UP000003111">
    <property type="component" value="Unassembled WGS sequence"/>
</dbReference>
<keyword evidence="3" id="KW-1185">Reference proteome</keyword>
<evidence type="ECO:0000313" key="3">
    <source>
        <dbReference type="Proteomes" id="UP000003111"/>
    </source>
</evidence>
<dbReference type="HOGENOM" id="CLU_820480_0_0_11"/>
<dbReference type="EMBL" id="ACLF03000002">
    <property type="protein sequence ID" value="EFQ84354.1"/>
    <property type="molecule type" value="Genomic_DNA"/>
</dbReference>
<name>E2S849_9ACTN</name>
<sequence length="338" mass="36029">MTTPPLPNTFQANEVPSPFGSVPTVWPAPTPAADADADTGWFEQSIASEAIRADPDQRDDNGSSERLLMVPCLEPSTVHLTPTQRAIAKELWKWGPVTDESLAGLRSWQTGGTVSRGSLRNHLLVLQQAGAVASAQLHGGRRVRWLTAHGAQLVGLPHAPAREITADLIAFHELLIGALVGQVLPSITPGVLVSGTEILTNHRVDAPAPTPAMTPALPRLPTRTKPTAAPLPSGPGRWATVLSPSEQHPEVGHQRILPTFVVERPDLDAGSQAWADAYFVWTDPDPVVALAAVFDHLADTYLFSRTTVIAPPGEASTRVAQAADRHHGRVSVLTFPAP</sequence>
<protein>
    <submittedName>
        <fullName evidence="2">Uncharacterized protein</fullName>
    </submittedName>
</protein>
<accession>E2S849</accession>
<proteinExistence type="predicted"/>
<evidence type="ECO:0000256" key="1">
    <source>
        <dbReference type="SAM" id="MobiDB-lite"/>
    </source>
</evidence>
<gene>
    <name evidence="2" type="ORF">HMPREF0063_10206</name>
</gene>
<feature type="region of interest" description="Disordered" evidence="1">
    <location>
        <begin position="1"/>
        <end position="36"/>
    </location>
</feature>
<comment type="caution">
    <text evidence="2">The sequence shown here is derived from an EMBL/GenBank/DDBJ whole genome shotgun (WGS) entry which is preliminary data.</text>
</comment>
<organism evidence="2 3">
    <name type="scientific">Aeromicrobium marinum DSM 15272</name>
    <dbReference type="NCBI Taxonomy" id="585531"/>
    <lineage>
        <taxon>Bacteria</taxon>
        <taxon>Bacillati</taxon>
        <taxon>Actinomycetota</taxon>
        <taxon>Actinomycetes</taxon>
        <taxon>Propionibacteriales</taxon>
        <taxon>Nocardioidaceae</taxon>
        <taxon>Aeromicrobium</taxon>
    </lineage>
</organism>
<dbReference type="AlphaFoldDB" id="E2S849"/>